<dbReference type="GO" id="GO:0006606">
    <property type="term" value="P:protein import into nucleus"/>
    <property type="evidence" value="ECO:0007669"/>
    <property type="project" value="InterPro"/>
</dbReference>
<evidence type="ECO:0000256" key="7">
    <source>
        <dbReference type="ARBA" id="ARBA00023134"/>
    </source>
</evidence>
<gene>
    <name evidence="17" type="primary">kpna4</name>
    <name evidence="17" type="ORF">DAT39_017141</name>
</gene>
<evidence type="ECO:0000313" key="18">
    <source>
        <dbReference type="Proteomes" id="UP000727407"/>
    </source>
</evidence>
<keyword evidence="5 12" id="KW-0547">Nucleotide-binding</keyword>
<dbReference type="SUPFAM" id="SSF48371">
    <property type="entry name" value="ARM repeat"/>
    <property type="match status" value="1"/>
</dbReference>
<feature type="binding site" evidence="12">
    <location>
        <begin position="122"/>
        <end position="125"/>
    </location>
    <ligand>
        <name>GTP</name>
        <dbReference type="ChEBI" id="CHEBI:37565"/>
    </ligand>
</feature>
<dbReference type="InterPro" id="IPR002652">
    <property type="entry name" value="Importin-a_IBB"/>
</dbReference>
<dbReference type="Pfam" id="PF01749">
    <property type="entry name" value="IBB"/>
    <property type="match status" value="1"/>
</dbReference>
<evidence type="ECO:0000256" key="10">
    <source>
        <dbReference type="ARBA" id="ARBA00072405"/>
    </source>
</evidence>
<comment type="caution">
    <text evidence="17">The sequence shown here is derived from an EMBL/GenBank/DDBJ whole genome shotgun (WGS) entry which is preliminary data.</text>
</comment>
<comment type="subunit">
    <text evidence="9">Interacts with ARL14EP.</text>
</comment>
<evidence type="ECO:0000256" key="11">
    <source>
        <dbReference type="ARBA" id="ARBA00077764"/>
    </source>
</evidence>
<feature type="repeat" description="ARM" evidence="14">
    <location>
        <begin position="268"/>
        <end position="312"/>
    </location>
</feature>
<dbReference type="SMART" id="SM00178">
    <property type="entry name" value="SAR"/>
    <property type="match status" value="1"/>
</dbReference>
<evidence type="ECO:0000256" key="8">
    <source>
        <dbReference type="ARBA" id="ARBA00054077"/>
    </source>
</evidence>
<dbReference type="GO" id="GO:0046872">
    <property type="term" value="F:metal ion binding"/>
    <property type="evidence" value="ECO:0007669"/>
    <property type="project" value="UniProtKB-KW"/>
</dbReference>
<evidence type="ECO:0000256" key="6">
    <source>
        <dbReference type="ARBA" id="ARBA00022927"/>
    </source>
</evidence>
<dbReference type="PANTHER" id="PTHR23316">
    <property type="entry name" value="IMPORTIN ALPHA"/>
    <property type="match status" value="1"/>
</dbReference>
<dbReference type="NCBIfam" id="TIGR00231">
    <property type="entry name" value="small_GTP"/>
    <property type="match status" value="1"/>
</dbReference>
<dbReference type="Gene3D" id="3.40.50.300">
    <property type="entry name" value="P-loop containing nucleotide triphosphate hydrolases"/>
    <property type="match status" value="1"/>
</dbReference>
<dbReference type="GO" id="GO:0005525">
    <property type="term" value="F:GTP binding"/>
    <property type="evidence" value="ECO:0007669"/>
    <property type="project" value="UniProtKB-KW"/>
</dbReference>
<dbReference type="SUPFAM" id="SSF52540">
    <property type="entry name" value="P-loop containing nucleoside triphosphate hydrolases"/>
    <property type="match status" value="1"/>
</dbReference>
<dbReference type="EMBL" id="QNUK01000449">
    <property type="protein sequence ID" value="KAF5893147.1"/>
    <property type="molecule type" value="Genomic_DNA"/>
</dbReference>
<dbReference type="Gene3D" id="1.25.10.10">
    <property type="entry name" value="Leucine-rich Repeat Variant"/>
    <property type="match status" value="1"/>
</dbReference>
<dbReference type="InterPro" id="IPR005225">
    <property type="entry name" value="Small_GTP-bd"/>
</dbReference>
<evidence type="ECO:0000256" key="3">
    <source>
        <dbReference type="ARBA" id="ARBA00022448"/>
    </source>
</evidence>
<evidence type="ECO:0000256" key="12">
    <source>
        <dbReference type="PIRSR" id="PIRSR606689-1"/>
    </source>
</evidence>
<evidence type="ECO:0000256" key="5">
    <source>
        <dbReference type="ARBA" id="ARBA00022741"/>
    </source>
</evidence>
<evidence type="ECO:0000256" key="2">
    <source>
        <dbReference type="ARBA" id="ARBA00010394"/>
    </source>
</evidence>
<evidence type="ECO:0000256" key="9">
    <source>
        <dbReference type="ARBA" id="ARBA00061881"/>
    </source>
</evidence>
<dbReference type="Proteomes" id="UP000727407">
    <property type="component" value="Unassembled WGS sequence"/>
</dbReference>
<keyword evidence="18" id="KW-1185">Reference proteome</keyword>
<keyword evidence="3 15" id="KW-0813">Transport</keyword>
<dbReference type="Pfam" id="PF00025">
    <property type="entry name" value="Arf"/>
    <property type="match status" value="1"/>
</dbReference>
<dbReference type="SMART" id="SM00177">
    <property type="entry name" value="ARF"/>
    <property type="match status" value="1"/>
</dbReference>
<keyword evidence="13" id="KW-0479">Metal-binding</keyword>
<dbReference type="InterPro" id="IPR016024">
    <property type="entry name" value="ARM-type_fold"/>
</dbReference>
<dbReference type="PRINTS" id="PR00328">
    <property type="entry name" value="SAR1GTPBP"/>
</dbReference>
<feature type="repeat" description="ARM" evidence="14">
    <location>
        <begin position="311"/>
        <end position="338"/>
    </location>
</feature>
<evidence type="ECO:0000313" key="17">
    <source>
        <dbReference type="EMBL" id="KAF5893147.1"/>
    </source>
</evidence>
<evidence type="ECO:0000259" key="16">
    <source>
        <dbReference type="PROSITE" id="PS51214"/>
    </source>
</evidence>
<keyword evidence="4" id="KW-0677">Repeat</keyword>
<comment type="similarity">
    <text evidence="1">Belongs to the small GTPase superfamily. Arf family.</text>
</comment>
<feature type="repeat" description="ARM" evidence="14">
    <location>
        <begin position="480"/>
        <end position="522"/>
    </location>
</feature>
<dbReference type="Gene3D" id="1.20.5.690">
    <property type="entry name" value="Importin-alpha, importin-beta-binding domain"/>
    <property type="match status" value="1"/>
</dbReference>
<evidence type="ECO:0000256" key="15">
    <source>
        <dbReference type="PROSITE-ProRule" id="PRU00561"/>
    </source>
</evidence>
<dbReference type="PROSITE" id="PS51419">
    <property type="entry name" value="RAB"/>
    <property type="match status" value="1"/>
</dbReference>
<dbReference type="InterPro" id="IPR027417">
    <property type="entry name" value="P-loop_NTPase"/>
</dbReference>
<dbReference type="Pfam" id="PF00514">
    <property type="entry name" value="Arm"/>
    <property type="match status" value="8"/>
</dbReference>
<dbReference type="InterPro" id="IPR036975">
    <property type="entry name" value="Importin-a_IBB_sf"/>
</dbReference>
<evidence type="ECO:0000256" key="13">
    <source>
        <dbReference type="PIRSR" id="PIRSR606689-2"/>
    </source>
</evidence>
<sequence length="675" mass="74765">MGQHVTKVPSEARILMLGLDGSGKSTLLYKLKYNEAVVTVPTVGFNVEMLETKEKGFVLTVWDVGGQHQMRVHWEHYYQDTAGLVFVVDSKDKIRMAEAKQELEKILGNKSLKGLPLIVLANKQDLPGAASAGDVAEVLQLREICRNRHWFLQTCSAKTGAGLEECFRRMAHFLKTATMRRQRTEVVVELRKNKRDEHLLKRRNVPHEDICDDSDVDGDFRTQNTSLEAIVQNATSDNQGIQLSAVQAARKLLSSDRNPPIDDLIKSGILPILVHCLDRDDNPSLQFEAAWALTNIASGTSEQTQAVVQSNAVPLFLRLLHSPHQNVCEQAVWALGNIIGDGPQCRDYVISLGVVKPLLSFISPSIPITFLRNVTWVMVNLCRHKDPPPPMETIQEILPALCVLIHHTDVNILVDTVWALSYLTDAGNEQIQMVIDSGIVPHLVPLLSHQEVKVQTAALRAVGNIVTGTDEQTQVVLNCDALSHFPSLLSHPKEKINKEAVWFLSNITAGNQQQVQAVIDAGLVPMIILLLDKGDFGTQKEAAWAISNLTISGRKEQVAYLIQQQVIPPFCNLLTVKDAQVVQVVLDGLSNILKMADEEAETIANLIEECGGLEKIEQLQNHENEDIYKLAYEIIDQFFSSDDIDEDSSLVPEAIQGGTYGFNSSANVPAEGFQF</sequence>
<dbReference type="FunFam" id="3.40.50.300:FF:000412">
    <property type="entry name" value="ADP-ribosylation factor 1"/>
    <property type="match status" value="1"/>
</dbReference>
<dbReference type="PROSITE" id="PS50176">
    <property type="entry name" value="ARM_REPEAT"/>
    <property type="match status" value="4"/>
</dbReference>
<dbReference type="GO" id="GO:0005634">
    <property type="term" value="C:nucleus"/>
    <property type="evidence" value="ECO:0007669"/>
    <property type="project" value="UniProtKB-ARBA"/>
</dbReference>
<feature type="binding site" evidence="13">
    <location>
        <position position="42"/>
    </location>
    <ligand>
        <name>Mg(2+)</name>
        <dbReference type="ChEBI" id="CHEBI:18420"/>
    </ligand>
</feature>
<dbReference type="InterPro" id="IPR006689">
    <property type="entry name" value="Small_GTPase_ARF/SAR"/>
</dbReference>
<dbReference type="FunFam" id="1.25.10.10:FF:000009">
    <property type="entry name" value="Importin subunit alpha"/>
    <property type="match status" value="1"/>
</dbReference>
<keyword evidence="7 12" id="KW-0342">GTP-binding</keyword>
<evidence type="ECO:0000256" key="14">
    <source>
        <dbReference type="PROSITE-ProRule" id="PRU00259"/>
    </source>
</evidence>
<dbReference type="SMART" id="SM00185">
    <property type="entry name" value="ARM"/>
    <property type="match status" value="8"/>
</dbReference>
<dbReference type="PROSITE" id="PS51417">
    <property type="entry name" value="ARF"/>
    <property type="match status" value="1"/>
</dbReference>
<name>A0A8J4WVV5_CLAMG</name>
<comment type="similarity">
    <text evidence="2">Belongs to the importin alpha family.</text>
</comment>
<reference evidence="17" key="1">
    <citation type="submission" date="2020-07" db="EMBL/GenBank/DDBJ databases">
        <title>Clarias magur genome sequencing, assembly and annotation.</title>
        <authorList>
            <person name="Kushwaha B."/>
            <person name="Kumar R."/>
            <person name="Das P."/>
            <person name="Joshi C.G."/>
            <person name="Kumar D."/>
            <person name="Nagpure N.S."/>
            <person name="Pandey M."/>
            <person name="Agarwal S."/>
            <person name="Srivastava S."/>
            <person name="Singh M."/>
            <person name="Sahoo L."/>
            <person name="Jayasankar P."/>
            <person name="Meher P.K."/>
            <person name="Koringa P.G."/>
            <person name="Iquebal M.A."/>
            <person name="Das S.P."/>
            <person name="Bit A."/>
            <person name="Patnaik S."/>
            <person name="Patel N."/>
            <person name="Shah T.M."/>
            <person name="Hinsu A."/>
            <person name="Jena J.K."/>
        </authorList>
    </citation>
    <scope>NUCLEOTIDE SEQUENCE</scope>
    <source>
        <strain evidence="17">CIFAMagur01</strain>
        <tissue evidence="17">Testis</tissue>
    </source>
</reference>
<feature type="repeat" description="ARM" evidence="14">
    <location>
        <begin position="438"/>
        <end position="476"/>
    </location>
</feature>
<dbReference type="PROSITE" id="PS51214">
    <property type="entry name" value="IBB"/>
    <property type="match status" value="1"/>
</dbReference>
<evidence type="ECO:0000256" key="4">
    <source>
        <dbReference type="ARBA" id="ARBA00022737"/>
    </source>
</evidence>
<dbReference type="SMART" id="SM00173">
    <property type="entry name" value="RAS"/>
    <property type="match status" value="1"/>
</dbReference>
<feature type="domain" description="IBB" evidence="16">
    <location>
        <begin position="150"/>
        <end position="212"/>
    </location>
</feature>
<keyword evidence="13" id="KW-0460">Magnesium</keyword>
<organism evidence="17 18">
    <name type="scientific">Clarias magur</name>
    <name type="common">Asian catfish</name>
    <name type="synonym">Macropteronotus magur</name>
    <dbReference type="NCBI Taxonomy" id="1594786"/>
    <lineage>
        <taxon>Eukaryota</taxon>
        <taxon>Metazoa</taxon>
        <taxon>Chordata</taxon>
        <taxon>Craniata</taxon>
        <taxon>Vertebrata</taxon>
        <taxon>Euteleostomi</taxon>
        <taxon>Actinopterygii</taxon>
        <taxon>Neopterygii</taxon>
        <taxon>Teleostei</taxon>
        <taxon>Ostariophysi</taxon>
        <taxon>Siluriformes</taxon>
        <taxon>Clariidae</taxon>
        <taxon>Clarias</taxon>
    </lineage>
</organism>
<dbReference type="AlphaFoldDB" id="A0A8J4WVV5"/>
<feature type="binding site" evidence="12">
    <location>
        <begin position="18"/>
        <end position="25"/>
    </location>
    <ligand>
        <name>GTP</name>
        <dbReference type="ChEBI" id="CHEBI:37565"/>
    </ligand>
</feature>
<dbReference type="SMART" id="SM00175">
    <property type="entry name" value="RAB"/>
    <property type="match status" value="1"/>
</dbReference>
<proteinExistence type="inferred from homology"/>
<evidence type="ECO:0000256" key="1">
    <source>
        <dbReference type="ARBA" id="ARBA00010290"/>
    </source>
</evidence>
<dbReference type="InterPro" id="IPR032413">
    <property type="entry name" value="Arm_3"/>
</dbReference>
<accession>A0A8J4WVV5</accession>
<dbReference type="InterPro" id="IPR000225">
    <property type="entry name" value="Armadillo"/>
</dbReference>
<dbReference type="GO" id="GO:0061608">
    <property type="term" value="F:nuclear import signal receptor activity"/>
    <property type="evidence" value="ECO:0007669"/>
    <property type="project" value="InterPro"/>
</dbReference>
<dbReference type="GO" id="GO:0030010">
    <property type="term" value="P:establishment of cell polarity"/>
    <property type="evidence" value="ECO:0007669"/>
    <property type="project" value="UniProtKB-ARBA"/>
</dbReference>
<dbReference type="InterPro" id="IPR011989">
    <property type="entry name" value="ARM-like"/>
</dbReference>
<dbReference type="GO" id="GO:0003924">
    <property type="term" value="F:GTPase activity"/>
    <property type="evidence" value="ECO:0007669"/>
    <property type="project" value="InterPro"/>
</dbReference>
<comment type="function">
    <text evidence="8">GTPase that recruits MYO1E to MHC class II-containing vesicles via the effector protein ARL14EP and hence controls the movement of these vesicles along the actin cytoskeleton in dendritic cells.</text>
</comment>
<feature type="binding site" evidence="12">
    <location>
        <position position="66"/>
    </location>
    <ligand>
        <name>GTP</name>
        <dbReference type="ChEBI" id="CHEBI:37565"/>
    </ligand>
</feature>
<protein>
    <recommendedName>
        <fullName evidence="10">ADP-ribosylation factor-like protein 14</fullName>
    </recommendedName>
    <alternativeName>
        <fullName evidence="11">ADP-ribosylation factor 7</fullName>
    </alternativeName>
</protein>
<feature type="binding site" evidence="13">
    <location>
        <position position="25"/>
    </location>
    <ligand>
        <name>Mg(2+)</name>
        <dbReference type="ChEBI" id="CHEBI:18420"/>
    </ligand>
</feature>
<keyword evidence="6" id="KW-0653">Protein transport</keyword>
<dbReference type="OrthoDB" id="29145at2759"/>
<dbReference type="Pfam" id="PF16186">
    <property type="entry name" value="Arm_3"/>
    <property type="match status" value="1"/>
</dbReference>